<dbReference type="PANTHER" id="PTHR20544">
    <property type="entry name" value="CENTROSOMAL PROTEIN CEP135"/>
    <property type="match status" value="1"/>
</dbReference>
<evidence type="ECO:0000313" key="7">
    <source>
        <dbReference type="EMBL" id="EAY01914.1"/>
    </source>
</evidence>
<protein>
    <submittedName>
        <fullName evidence="7">Uncharacterized protein</fullName>
    </submittedName>
</protein>
<feature type="compositionally biased region" description="Basic and acidic residues" evidence="6">
    <location>
        <begin position="311"/>
        <end position="322"/>
    </location>
</feature>
<proteinExistence type="inferred from homology"/>
<feature type="coiled-coil region" evidence="5">
    <location>
        <begin position="183"/>
        <end position="224"/>
    </location>
</feature>
<evidence type="ECO:0000256" key="1">
    <source>
        <dbReference type="ARBA" id="ARBA00004114"/>
    </source>
</evidence>
<keyword evidence="8" id="KW-1185">Reference proteome</keyword>
<dbReference type="RefSeq" id="XP_001314453.1">
    <property type="nucleotide sequence ID" value="XM_001314433.1"/>
</dbReference>
<dbReference type="GO" id="GO:0005814">
    <property type="term" value="C:centriole"/>
    <property type="evidence" value="ECO:0007669"/>
    <property type="project" value="UniProtKB-SubCell"/>
</dbReference>
<reference evidence="7" key="1">
    <citation type="submission" date="2006-10" db="EMBL/GenBank/DDBJ databases">
        <authorList>
            <person name="Amadeo P."/>
            <person name="Zhao Q."/>
            <person name="Wortman J."/>
            <person name="Fraser-Liggett C."/>
            <person name="Carlton J."/>
        </authorList>
    </citation>
    <scope>NUCLEOTIDE SEQUENCE</scope>
    <source>
        <strain evidence="7">G3</strain>
    </source>
</reference>
<evidence type="ECO:0000256" key="4">
    <source>
        <dbReference type="ARBA" id="ARBA00038123"/>
    </source>
</evidence>
<dbReference type="SMR" id="A2EZK6"/>
<reference evidence="7" key="2">
    <citation type="journal article" date="2007" name="Science">
        <title>Draft genome sequence of the sexually transmitted pathogen Trichomonas vaginalis.</title>
        <authorList>
            <person name="Carlton J.M."/>
            <person name="Hirt R.P."/>
            <person name="Silva J.C."/>
            <person name="Delcher A.L."/>
            <person name="Schatz M."/>
            <person name="Zhao Q."/>
            <person name="Wortman J.R."/>
            <person name="Bidwell S.L."/>
            <person name="Alsmark U.C.M."/>
            <person name="Besteiro S."/>
            <person name="Sicheritz-Ponten T."/>
            <person name="Noel C.J."/>
            <person name="Dacks J.B."/>
            <person name="Foster P.G."/>
            <person name="Simillion C."/>
            <person name="Van de Peer Y."/>
            <person name="Miranda-Saavedra D."/>
            <person name="Barton G.J."/>
            <person name="Westrop G.D."/>
            <person name="Mueller S."/>
            <person name="Dessi D."/>
            <person name="Fiori P.L."/>
            <person name="Ren Q."/>
            <person name="Paulsen I."/>
            <person name="Zhang H."/>
            <person name="Bastida-Corcuera F.D."/>
            <person name="Simoes-Barbosa A."/>
            <person name="Brown M.T."/>
            <person name="Hayes R.D."/>
            <person name="Mukherjee M."/>
            <person name="Okumura C.Y."/>
            <person name="Schneider R."/>
            <person name="Smith A.J."/>
            <person name="Vanacova S."/>
            <person name="Villalvazo M."/>
            <person name="Haas B.J."/>
            <person name="Pertea M."/>
            <person name="Feldblyum T.V."/>
            <person name="Utterback T.R."/>
            <person name="Shu C.L."/>
            <person name="Osoegawa K."/>
            <person name="de Jong P.J."/>
            <person name="Hrdy I."/>
            <person name="Horvathova L."/>
            <person name="Zubacova Z."/>
            <person name="Dolezal P."/>
            <person name="Malik S.B."/>
            <person name="Logsdon J.M. Jr."/>
            <person name="Henze K."/>
            <person name="Gupta A."/>
            <person name="Wang C.C."/>
            <person name="Dunne R.L."/>
            <person name="Upcroft J.A."/>
            <person name="Upcroft P."/>
            <person name="White O."/>
            <person name="Salzberg S.L."/>
            <person name="Tang P."/>
            <person name="Chiu C.-H."/>
            <person name="Lee Y.-S."/>
            <person name="Embley T.M."/>
            <person name="Coombs G.H."/>
            <person name="Mottram J.C."/>
            <person name="Tachezy J."/>
            <person name="Fraser-Liggett C.M."/>
            <person name="Johnson P.J."/>
        </authorList>
    </citation>
    <scope>NUCLEOTIDE SEQUENCE [LARGE SCALE GENOMIC DNA]</scope>
    <source>
        <strain evidence="7">G3</strain>
    </source>
</reference>
<dbReference type="AlphaFoldDB" id="A2EZK6"/>
<dbReference type="Proteomes" id="UP000001542">
    <property type="component" value="Unassembled WGS sequence"/>
</dbReference>
<evidence type="ECO:0000256" key="5">
    <source>
        <dbReference type="SAM" id="Coils"/>
    </source>
</evidence>
<feature type="coiled-coil region" evidence="5">
    <location>
        <begin position="111"/>
        <end position="142"/>
    </location>
</feature>
<evidence type="ECO:0000256" key="6">
    <source>
        <dbReference type="SAM" id="MobiDB-lite"/>
    </source>
</evidence>
<keyword evidence="2" id="KW-0963">Cytoplasm</keyword>
<dbReference type="VEuPathDB" id="TrichDB:TVAG_068800"/>
<evidence type="ECO:0000256" key="2">
    <source>
        <dbReference type="ARBA" id="ARBA00022490"/>
    </source>
</evidence>
<comment type="subcellular location">
    <subcellularLocation>
        <location evidence="1">Cytoplasm</location>
        <location evidence="1">Cytoskeleton</location>
        <location evidence="1">Microtubule organizing center</location>
        <location evidence="1">Centrosome</location>
        <location evidence="1">Centriole</location>
    </subcellularLocation>
</comment>
<feature type="compositionally biased region" description="Low complexity" evidence="6">
    <location>
        <begin position="334"/>
        <end position="346"/>
    </location>
</feature>
<dbReference type="KEGG" id="tva:4759743"/>
<gene>
    <name evidence="7" type="ORF">TVAG_068800</name>
</gene>
<sequence length="846" mass="96803">MTSKGSTQFIALRRRLDVMGYESFILGLDSAPLAQQLLNDVFTTTRQLQITEENLKKAQEELDQSKVQIEPLHAEQIRLVRENTQLHKLLIKMTEETRAKEKQITNNMYEVQEENRRVKLYAQKNEETIKEQQAEILRLKQLLELPQEAQEPTSSRSTRRASSRSRRNGSIAPSIGQSSYASNAEHEAEIKQLNQTITQLKETIELKEKEKETLITNINDLKDLMKLRDDEISRLGLELQKETGRDGYMISIRYKNQQLQEEIDKLQAQIDSGNFTNQTMPLSAPQSPTKPPPSPSTKKMGMSPIKYISIDAERKEEHEKSPNSDSSSKKSKLTTKTSSSKKQNPPSKKPNADKKRKGVIFDIDEDEKPSIESLIDDDDSSSDKGSKSSTQSQKSKESDESTKQMIESLKSENDSLKEDSKLLQAQLESTQKDLQEKISTIALMSAEVSFVGDNLKQIIAEKDQIIDSLKKQIKQAEAKSAELLQTQQKQQQNDATSEKIETLTLQLDELQAKYDTEIEDKDKKIKQLELLLEQLSSDKNNTTSAPVSCPECARLRQQIQDLKSSMQNSLSEQEKNELQSLRLRSQQLELIIRSSEESMHDNATLNQELLNAKAKITQMEQKYEELKQLAVKLQEELNKAKEDLEESEKISNTVPDLRQKFRTILERMKVEHFATVEELNQKNITLQSLSDKLLESQKLTRDFQEELQKCREQANNAREETLLHRSKSEEVQRLAADKIVNAQKEMNAAANHYKMTIQDLTNKNSSLSQILSDTRRQLAMTTEQTIPKLKDTIQKMTRERSELAARVESLAQMAQFAEKSTSFSPESIQFIAALHQFNDQMQPFLP</sequence>
<feature type="coiled-coil region" evidence="5">
    <location>
        <begin position="459"/>
        <end position="650"/>
    </location>
</feature>
<keyword evidence="5" id="KW-0175">Coiled coil</keyword>
<dbReference type="PANTHER" id="PTHR20544:SF0">
    <property type="entry name" value="NUCLEOPROTEIN TPR_MLP1 DOMAIN-CONTAINING PROTEIN"/>
    <property type="match status" value="1"/>
</dbReference>
<comment type="similarity">
    <text evidence="4">Belongs to the CEP135/TSGA10 family.</text>
</comment>
<organism evidence="7 8">
    <name type="scientific">Trichomonas vaginalis (strain ATCC PRA-98 / G3)</name>
    <dbReference type="NCBI Taxonomy" id="412133"/>
    <lineage>
        <taxon>Eukaryota</taxon>
        <taxon>Metamonada</taxon>
        <taxon>Parabasalia</taxon>
        <taxon>Trichomonadida</taxon>
        <taxon>Trichomonadidae</taxon>
        <taxon>Trichomonas</taxon>
    </lineage>
</organism>
<dbReference type="OrthoDB" id="10254663at2759"/>
<feature type="region of interest" description="Disordered" evidence="6">
    <location>
        <begin position="275"/>
        <end position="417"/>
    </location>
</feature>
<keyword evidence="3" id="KW-0206">Cytoskeleton</keyword>
<feature type="compositionally biased region" description="Basic residues" evidence="6">
    <location>
        <begin position="157"/>
        <end position="167"/>
    </location>
</feature>
<feature type="coiled-coil region" evidence="5">
    <location>
        <begin position="41"/>
        <end position="75"/>
    </location>
</feature>
<dbReference type="OMA" id="PFSSEWH"/>
<name>A2EZK6_TRIV3</name>
<evidence type="ECO:0000256" key="3">
    <source>
        <dbReference type="ARBA" id="ARBA00023212"/>
    </source>
</evidence>
<evidence type="ECO:0000313" key="8">
    <source>
        <dbReference type="Proteomes" id="UP000001542"/>
    </source>
</evidence>
<accession>A2EZK6</accession>
<dbReference type="InParanoid" id="A2EZK6"/>
<dbReference type="VEuPathDB" id="TrichDB:TVAGG3_0923400"/>
<dbReference type="InterPro" id="IPR051877">
    <property type="entry name" value="Centriole_BasalBody_StrucProt"/>
</dbReference>
<dbReference type="EMBL" id="DS113553">
    <property type="protein sequence ID" value="EAY01914.1"/>
    <property type="molecule type" value="Genomic_DNA"/>
</dbReference>
<feature type="coiled-coil region" evidence="5">
    <location>
        <begin position="757"/>
        <end position="813"/>
    </location>
</feature>
<feature type="region of interest" description="Disordered" evidence="6">
    <location>
        <begin position="146"/>
        <end position="183"/>
    </location>
</feature>